<reference evidence="9 10" key="1">
    <citation type="submission" date="2014-04" db="EMBL/GenBank/DDBJ databases">
        <authorList>
            <consortium name="DOE Joint Genome Institute"/>
            <person name="Kuo A."/>
            <person name="Zuccaro A."/>
            <person name="Kohler A."/>
            <person name="Nagy L.G."/>
            <person name="Floudas D."/>
            <person name="Copeland A."/>
            <person name="Barry K.W."/>
            <person name="Cichocki N."/>
            <person name="Veneault-Fourrey C."/>
            <person name="LaButti K."/>
            <person name="Lindquist E.A."/>
            <person name="Lipzen A."/>
            <person name="Lundell T."/>
            <person name="Morin E."/>
            <person name="Murat C."/>
            <person name="Sun H."/>
            <person name="Tunlid A."/>
            <person name="Henrissat B."/>
            <person name="Grigoriev I.V."/>
            <person name="Hibbett D.S."/>
            <person name="Martin F."/>
            <person name="Nordberg H.P."/>
            <person name="Cantor M.N."/>
            <person name="Hua S.X."/>
        </authorList>
    </citation>
    <scope>NUCLEOTIDE SEQUENCE [LARGE SCALE GENOMIC DNA]</scope>
    <source>
        <strain evidence="9 10">MAFF 305830</strain>
    </source>
</reference>
<dbReference type="GO" id="GO:0005052">
    <property type="term" value="F:peroxisome matrix targeting signal-1 binding"/>
    <property type="evidence" value="ECO:0007669"/>
    <property type="project" value="TreeGrafter"/>
</dbReference>
<keyword evidence="10" id="KW-1185">Reference proteome</keyword>
<evidence type="ECO:0000313" key="10">
    <source>
        <dbReference type="Proteomes" id="UP000054097"/>
    </source>
</evidence>
<comment type="subcellular location">
    <subcellularLocation>
        <location evidence="2">Cytoplasm</location>
    </subcellularLocation>
    <subcellularLocation>
        <location evidence="1">Peroxisome</location>
    </subcellularLocation>
</comment>
<dbReference type="GO" id="GO:0016560">
    <property type="term" value="P:protein import into peroxisome matrix, docking"/>
    <property type="evidence" value="ECO:0007669"/>
    <property type="project" value="TreeGrafter"/>
</dbReference>
<feature type="repeat" description="TPR" evidence="8">
    <location>
        <begin position="161"/>
        <end position="194"/>
    </location>
</feature>
<reference evidence="10" key="2">
    <citation type="submission" date="2015-01" db="EMBL/GenBank/DDBJ databases">
        <title>Evolutionary Origins and Diversification of the Mycorrhizal Mutualists.</title>
        <authorList>
            <consortium name="DOE Joint Genome Institute"/>
            <consortium name="Mycorrhizal Genomics Consortium"/>
            <person name="Kohler A."/>
            <person name="Kuo A."/>
            <person name="Nagy L.G."/>
            <person name="Floudas D."/>
            <person name="Copeland A."/>
            <person name="Barry K.W."/>
            <person name="Cichocki N."/>
            <person name="Veneault-Fourrey C."/>
            <person name="LaButti K."/>
            <person name="Lindquist E.A."/>
            <person name="Lipzen A."/>
            <person name="Lundell T."/>
            <person name="Morin E."/>
            <person name="Murat C."/>
            <person name="Riley R."/>
            <person name="Ohm R."/>
            <person name="Sun H."/>
            <person name="Tunlid A."/>
            <person name="Henrissat B."/>
            <person name="Grigoriev I.V."/>
            <person name="Hibbett D.S."/>
            <person name="Martin F."/>
        </authorList>
    </citation>
    <scope>NUCLEOTIDE SEQUENCE [LARGE SCALE GENOMIC DNA]</scope>
    <source>
        <strain evidence="10">MAFF 305830</strain>
    </source>
</reference>
<evidence type="ECO:0000256" key="7">
    <source>
        <dbReference type="ARBA" id="ARBA00023140"/>
    </source>
</evidence>
<evidence type="ECO:0000256" key="6">
    <source>
        <dbReference type="ARBA" id="ARBA00022803"/>
    </source>
</evidence>
<dbReference type="GO" id="GO:0005829">
    <property type="term" value="C:cytosol"/>
    <property type="evidence" value="ECO:0007669"/>
    <property type="project" value="TreeGrafter"/>
</dbReference>
<dbReference type="PROSITE" id="PS50005">
    <property type="entry name" value="TPR"/>
    <property type="match status" value="2"/>
</dbReference>
<name>A0A0C2WZW7_SERVB</name>
<dbReference type="SMART" id="SM00028">
    <property type="entry name" value="TPR"/>
    <property type="match status" value="3"/>
</dbReference>
<comment type="similarity">
    <text evidence="3">Belongs to the peroxisomal targeting signal receptor family.</text>
</comment>
<dbReference type="Proteomes" id="UP000054097">
    <property type="component" value="Unassembled WGS sequence"/>
</dbReference>
<dbReference type="PANTHER" id="PTHR10130:SF0">
    <property type="entry name" value="GH08708P"/>
    <property type="match status" value="1"/>
</dbReference>
<organism evidence="9 10">
    <name type="scientific">Serendipita vermifera MAFF 305830</name>
    <dbReference type="NCBI Taxonomy" id="933852"/>
    <lineage>
        <taxon>Eukaryota</taxon>
        <taxon>Fungi</taxon>
        <taxon>Dikarya</taxon>
        <taxon>Basidiomycota</taxon>
        <taxon>Agaricomycotina</taxon>
        <taxon>Agaricomycetes</taxon>
        <taxon>Sebacinales</taxon>
        <taxon>Serendipitaceae</taxon>
        <taxon>Serendipita</taxon>
    </lineage>
</organism>
<dbReference type="PANTHER" id="PTHR10130">
    <property type="entry name" value="PEROXISOMAL TARGETING SIGNAL 1 RECEPTOR PEX5"/>
    <property type="match status" value="1"/>
</dbReference>
<dbReference type="OrthoDB" id="10006023at2759"/>
<dbReference type="AlphaFoldDB" id="A0A0C2WZW7"/>
<evidence type="ECO:0000256" key="1">
    <source>
        <dbReference type="ARBA" id="ARBA00004275"/>
    </source>
</evidence>
<dbReference type="Gene3D" id="1.25.40.10">
    <property type="entry name" value="Tetratricopeptide repeat domain"/>
    <property type="match status" value="1"/>
</dbReference>
<evidence type="ECO:0000256" key="3">
    <source>
        <dbReference type="ARBA" id="ARBA00005348"/>
    </source>
</evidence>
<dbReference type="GO" id="GO:0005778">
    <property type="term" value="C:peroxisomal membrane"/>
    <property type="evidence" value="ECO:0007669"/>
    <property type="project" value="TreeGrafter"/>
</dbReference>
<dbReference type="EMBL" id="KN824281">
    <property type="protein sequence ID" value="KIM31578.1"/>
    <property type="molecule type" value="Genomic_DNA"/>
</dbReference>
<evidence type="ECO:0000256" key="4">
    <source>
        <dbReference type="ARBA" id="ARBA00022490"/>
    </source>
</evidence>
<evidence type="ECO:0000256" key="5">
    <source>
        <dbReference type="ARBA" id="ARBA00022737"/>
    </source>
</evidence>
<dbReference type="SUPFAM" id="SSF48452">
    <property type="entry name" value="TPR-like"/>
    <property type="match status" value="1"/>
</dbReference>
<feature type="repeat" description="TPR" evidence="8">
    <location>
        <begin position="127"/>
        <end position="160"/>
    </location>
</feature>
<keyword evidence="7" id="KW-0576">Peroxisome</keyword>
<dbReference type="STRING" id="933852.A0A0C2WZW7"/>
<dbReference type="InterPro" id="IPR019734">
    <property type="entry name" value="TPR_rpt"/>
</dbReference>
<gene>
    <name evidence="9" type="ORF">M408DRAFT_235303</name>
</gene>
<dbReference type="HOGENOM" id="CLU_013516_1_0_1"/>
<dbReference type="Pfam" id="PF13432">
    <property type="entry name" value="TPR_16"/>
    <property type="match status" value="1"/>
</dbReference>
<proteinExistence type="inferred from homology"/>
<dbReference type="InterPro" id="IPR024111">
    <property type="entry name" value="PEX5/PEX5L"/>
</dbReference>
<protein>
    <submittedName>
        <fullName evidence="9">Uncharacterized protein</fullName>
    </submittedName>
</protein>
<evidence type="ECO:0000256" key="8">
    <source>
        <dbReference type="PROSITE-ProRule" id="PRU00339"/>
    </source>
</evidence>
<dbReference type="InterPro" id="IPR011990">
    <property type="entry name" value="TPR-like_helical_dom_sf"/>
</dbReference>
<evidence type="ECO:0000256" key="2">
    <source>
        <dbReference type="ARBA" id="ARBA00004496"/>
    </source>
</evidence>
<keyword evidence="6 8" id="KW-0802">TPR repeat</keyword>
<sequence>MLEAAIQQKDLGEGGYEAWILLGEVRGMNEREELGMCALREGVRIATAKGGAGGVGMLWLAIAYRNQGFDKASQLVLLEWLKRRYPDQTTSITAPSISKRSSEIHELVRDAFFAVVHSQKSIEEQDTELQIGLGVVLYINGEFPKAAHCFSLALSTRPDDPVLWNRYGGCLSNGEKHEESLAAFREALRLRPQYTRAIYNIGVACFNIGAMKEAVQHFLKGLAQQDEDVVGSEGGTNRSEQLWSALRRALISMDRRDLADEARDGNLQIFRISGFEF</sequence>
<evidence type="ECO:0000313" key="9">
    <source>
        <dbReference type="EMBL" id="KIM31578.1"/>
    </source>
</evidence>
<keyword evidence="5" id="KW-0677">Repeat</keyword>
<accession>A0A0C2WZW7</accession>
<keyword evidence="4" id="KW-0963">Cytoplasm</keyword>